<dbReference type="InterPro" id="IPR006143">
    <property type="entry name" value="RND_pump_MFP"/>
</dbReference>
<dbReference type="Gene3D" id="2.40.420.20">
    <property type="match status" value="1"/>
</dbReference>
<dbReference type="Gene3D" id="1.10.287.470">
    <property type="entry name" value="Helix hairpin bin"/>
    <property type="match status" value="1"/>
</dbReference>
<keyword evidence="11" id="KW-0812">Transmembrane</keyword>
<dbReference type="Proteomes" id="UP000683497">
    <property type="component" value="Chromosome"/>
</dbReference>
<evidence type="ECO:0000259" key="15">
    <source>
        <dbReference type="Pfam" id="PF25967"/>
    </source>
</evidence>
<keyword evidence="11" id="KW-1133">Transmembrane helix</keyword>
<protein>
    <recommendedName>
        <fullName evidence="8">Multidrug resistance protein MdtA</fullName>
    </recommendedName>
    <alternativeName>
        <fullName evidence="8">Multidrug transporter MdtA</fullName>
    </alternativeName>
</protein>
<dbReference type="Pfam" id="PF25944">
    <property type="entry name" value="Beta-barrel_RND"/>
    <property type="match status" value="1"/>
</dbReference>
<keyword evidence="3 8" id="KW-0813">Transport</keyword>
<dbReference type="InterPro" id="IPR058624">
    <property type="entry name" value="MdtA-like_HH"/>
</dbReference>
<evidence type="ECO:0000256" key="6">
    <source>
        <dbReference type="ARBA" id="ARBA00022729"/>
    </source>
</evidence>
<keyword evidence="6" id="KW-0732">Signal</keyword>
<organism evidence="16 17">
    <name type="scientific">Leclercia pneumoniae</name>
    <dbReference type="NCBI Taxonomy" id="2815358"/>
    <lineage>
        <taxon>Bacteria</taxon>
        <taxon>Pseudomonadati</taxon>
        <taxon>Pseudomonadota</taxon>
        <taxon>Gammaproteobacteria</taxon>
        <taxon>Enterobacterales</taxon>
        <taxon>Enterobacteriaceae</taxon>
        <taxon>Leclercia</taxon>
    </lineage>
</organism>
<dbReference type="Pfam" id="PF25967">
    <property type="entry name" value="RND-MFP_C"/>
    <property type="match status" value="1"/>
</dbReference>
<feature type="domain" description="Multidrug resistance protein MdtA-like barrel-sandwich hybrid" evidence="13">
    <location>
        <begin position="82"/>
        <end position="225"/>
    </location>
</feature>
<name>A0ABX8JYQ0_9ENTR</name>
<dbReference type="Gene3D" id="2.40.30.170">
    <property type="match status" value="1"/>
</dbReference>
<evidence type="ECO:0000259" key="14">
    <source>
        <dbReference type="Pfam" id="PF25944"/>
    </source>
</evidence>
<gene>
    <name evidence="8" type="primary">mdtA</name>
    <name evidence="16" type="ORF">KQ929_06820</name>
</gene>
<dbReference type="NCBIfam" id="NF008589">
    <property type="entry name" value="PRK11556.1"/>
    <property type="match status" value="1"/>
</dbReference>
<evidence type="ECO:0000256" key="10">
    <source>
        <dbReference type="SAM" id="MobiDB-lite"/>
    </source>
</evidence>
<evidence type="ECO:0000256" key="3">
    <source>
        <dbReference type="ARBA" id="ARBA00022448"/>
    </source>
</evidence>
<keyword evidence="7 8" id="KW-0472">Membrane</keyword>
<feature type="domain" description="Multidrug resistance protein MdtA-like beta-barrel" evidence="14">
    <location>
        <begin position="229"/>
        <end position="312"/>
    </location>
</feature>
<feature type="compositionally biased region" description="Basic and acidic residues" evidence="10">
    <location>
        <begin position="399"/>
        <end position="410"/>
    </location>
</feature>
<feature type="domain" description="Multidrug resistance protein MdtA-like C-terminal permuted SH3" evidence="15">
    <location>
        <begin position="316"/>
        <end position="377"/>
    </location>
</feature>
<evidence type="ECO:0000256" key="11">
    <source>
        <dbReference type="SAM" id="Phobius"/>
    </source>
</evidence>
<proteinExistence type="inferred from homology"/>
<dbReference type="PANTHER" id="PTHR30469:SF12">
    <property type="entry name" value="MULTIDRUG RESISTANCE PROTEIN MDTA"/>
    <property type="match status" value="1"/>
</dbReference>
<reference evidence="16 17" key="1">
    <citation type="submission" date="2021-06" db="EMBL/GenBank/DDBJ databases">
        <title>Leclercia pneumoniae sp. nov.</title>
        <authorList>
            <person name="Hoenemann M."/>
            <person name="Viehweger A."/>
            <person name="Dietze N."/>
        </authorList>
    </citation>
    <scope>NUCLEOTIDE SEQUENCE [LARGE SCALE GENOMIC DNA]</scope>
    <source>
        <strain evidence="17">49125</strain>
    </source>
</reference>
<dbReference type="EMBL" id="CP076838">
    <property type="protein sequence ID" value="QWW80938.1"/>
    <property type="molecule type" value="Genomic_DNA"/>
</dbReference>
<dbReference type="InterPro" id="IPR058627">
    <property type="entry name" value="MdtA-like_C"/>
</dbReference>
<keyword evidence="5 8" id="KW-0997">Cell inner membrane</keyword>
<comment type="similarity">
    <text evidence="2 8">Belongs to the membrane fusion protein (MFP) (TC 8.A.1) family.</text>
</comment>
<dbReference type="InterPro" id="IPR058625">
    <property type="entry name" value="MdtA-like_BSH"/>
</dbReference>
<dbReference type="HAMAP" id="MF_01422">
    <property type="entry name" value="MdtA"/>
    <property type="match status" value="1"/>
</dbReference>
<evidence type="ECO:0000256" key="8">
    <source>
        <dbReference type="HAMAP-Rule" id="MF_01422"/>
    </source>
</evidence>
<dbReference type="RefSeq" id="WP_207292064.1">
    <property type="nucleotide sequence ID" value="NZ_CP071383.1"/>
</dbReference>
<keyword evidence="17" id="KW-1185">Reference proteome</keyword>
<dbReference type="Pfam" id="PF25876">
    <property type="entry name" value="HH_MFP_RND"/>
    <property type="match status" value="1"/>
</dbReference>
<evidence type="ECO:0000256" key="7">
    <source>
        <dbReference type="ARBA" id="ARBA00023136"/>
    </source>
</evidence>
<dbReference type="InterPro" id="IPR058626">
    <property type="entry name" value="MdtA-like_b-barrel"/>
</dbReference>
<dbReference type="InterPro" id="IPR022824">
    <property type="entry name" value="Multidrug-R_MdtA"/>
</dbReference>
<dbReference type="PANTHER" id="PTHR30469">
    <property type="entry name" value="MULTIDRUG RESISTANCE PROTEIN MDTA"/>
    <property type="match status" value="1"/>
</dbReference>
<evidence type="ECO:0000256" key="1">
    <source>
        <dbReference type="ARBA" id="ARBA00004236"/>
    </source>
</evidence>
<sequence>MKGSQKSRWAIAAGLIVVVIAAAWYWHSHSAAPAGATSQQRPAGGGRHAMRGGVLAPVQAATAVNKSVPLYLTGLGTITAANTVTVRSRVDGQLMALHFQEGQQVKAGDLLAEIDPSQFKVALAQAQGQLAKDKATLANAQRDLARFQKLVKTNLVSRQELDTQQSLVSESQGTIKADEAAVASAQLQLDWSRITAPIDGRVGLKQVDIGNQISSGDTTGIVVITQTHPIDLVFTLPENDIATVVQAQKTGQPLVVEAWDRANKQKLSEGTLLSLDNQIDTTTGTIKLKARFTNQDDALFPNQFVNARMLVSTQDNAVVIPTAALQMGNEGNFVWVLNSENKVSKHLVKTGIQDSQTVVISAGLSAGDRVVTDGIDRLTEGAKVEVVEAHSDTATPKQPAREQAKQRENA</sequence>
<feature type="transmembrane region" description="Helical" evidence="11">
    <location>
        <begin position="9"/>
        <end position="27"/>
    </location>
</feature>
<feature type="domain" description="Multidrug resistance protein MdtA-like alpha-helical hairpin" evidence="12">
    <location>
        <begin position="123"/>
        <end position="192"/>
    </location>
</feature>
<accession>A0ABX8JYQ0</accession>
<evidence type="ECO:0000259" key="12">
    <source>
        <dbReference type="Pfam" id="PF25876"/>
    </source>
</evidence>
<feature type="coiled-coil region" evidence="9">
    <location>
        <begin position="123"/>
        <end position="150"/>
    </location>
</feature>
<evidence type="ECO:0000313" key="17">
    <source>
        <dbReference type="Proteomes" id="UP000683497"/>
    </source>
</evidence>
<feature type="region of interest" description="Disordered" evidence="10">
    <location>
        <begin position="389"/>
        <end position="410"/>
    </location>
</feature>
<comment type="subunit">
    <text evidence="8">Part of a tripartite efflux system composed of MdtA, MdtB and MdtC.</text>
</comment>
<dbReference type="SUPFAM" id="SSF111369">
    <property type="entry name" value="HlyD-like secretion proteins"/>
    <property type="match status" value="1"/>
</dbReference>
<evidence type="ECO:0000256" key="5">
    <source>
        <dbReference type="ARBA" id="ARBA00022519"/>
    </source>
</evidence>
<dbReference type="Pfam" id="PF25917">
    <property type="entry name" value="BSH_RND"/>
    <property type="match status" value="1"/>
</dbReference>
<evidence type="ECO:0000256" key="9">
    <source>
        <dbReference type="SAM" id="Coils"/>
    </source>
</evidence>
<evidence type="ECO:0000256" key="2">
    <source>
        <dbReference type="ARBA" id="ARBA00009477"/>
    </source>
</evidence>
<evidence type="ECO:0000259" key="13">
    <source>
        <dbReference type="Pfam" id="PF25917"/>
    </source>
</evidence>
<dbReference type="NCBIfam" id="TIGR01730">
    <property type="entry name" value="RND_mfp"/>
    <property type="match status" value="1"/>
</dbReference>
<keyword evidence="9" id="KW-0175">Coiled coil</keyword>
<comment type="subcellular location">
    <subcellularLocation>
        <location evidence="8">Cell inner membrane</location>
        <topology evidence="8">Peripheral membrane protein</topology>
    </subcellularLocation>
    <subcellularLocation>
        <location evidence="1">Cell membrane</location>
    </subcellularLocation>
</comment>
<dbReference type="Gene3D" id="2.40.50.100">
    <property type="match status" value="1"/>
</dbReference>
<evidence type="ECO:0000256" key="4">
    <source>
        <dbReference type="ARBA" id="ARBA00022475"/>
    </source>
</evidence>
<evidence type="ECO:0000313" key="16">
    <source>
        <dbReference type="EMBL" id="QWW80938.1"/>
    </source>
</evidence>
<keyword evidence="4 8" id="KW-1003">Cell membrane</keyword>